<accession>A0A3R5QVZ7</accession>
<dbReference type="InterPro" id="IPR050248">
    <property type="entry name" value="Polysacc_deacetylase_ArnD"/>
</dbReference>
<dbReference type="PANTHER" id="PTHR10587">
    <property type="entry name" value="GLYCOSYL TRANSFERASE-RELATED"/>
    <property type="match status" value="1"/>
</dbReference>
<keyword evidence="3" id="KW-1185">Reference proteome</keyword>
<reference evidence="2 3" key="1">
    <citation type="submission" date="2018-01" db="EMBL/GenBank/DDBJ databases">
        <title>Genome Sequencing and Assembly of Anaerobacter polyendosporus strain CT4.</title>
        <authorList>
            <person name="Tachaapaikoon C."/>
            <person name="Sutheeworapong S."/>
            <person name="Jenjaroenpun P."/>
            <person name="Wongsurawat T."/>
            <person name="Nookeaw I."/>
            <person name="Cheawchanlertfa P."/>
            <person name="Kosugi A."/>
            <person name="Cheevadhanarak S."/>
            <person name="Ratanakhanokchai K."/>
        </authorList>
    </citation>
    <scope>NUCLEOTIDE SEQUENCE [LARGE SCALE GENOMIC DNA]</scope>
    <source>
        <strain evidence="2 3">CT4</strain>
    </source>
</reference>
<dbReference type="Proteomes" id="UP000286268">
    <property type="component" value="Chromosome"/>
</dbReference>
<dbReference type="InterPro" id="IPR002509">
    <property type="entry name" value="NODB_dom"/>
</dbReference>
<protein>
    <submittedName>
        <fullName evidence="2">Peptidoglycan-N-acetylglucosamine deacetylase</fullName>
    </submittedName>
</protein>
<dbReference type="Gene3D" id="3.20.20.370">
    <property type="entry name" value="Glycoside hydrolase/deacetylase"/>
    <property type="match status" value="1"/>
</dbReference>
<dbReference type="Pfam" id="PF01522">
    <property type="entry name" value="Polysacc_deac_1"/>
    <property type="match status" value="1"/>
</dbReference>
<dbReference type="GO" id="GO:0016810">
    <property type="term" value="F:hydrolase activity, acting on carbon-nitrogen (but not peptide) bonds"/>
    <property type="evidence" value="ECO:0007669"/>
    <property type="project" value="InterPro"/>
</dbReference>
<proteinExistence type="predicted"/>
<dbReference type="AlphaFoldDB" id="A0A3R5QVZ7"/>
<evidence type="ECO:0000259" key="1">
    <source>
        <dbReference type="PROSITE" id="PS51677"/>
    </source>
</evidence>
<name>A0A3R5QVZ7_9CLOT</name>
<dbReference type="InterPro" id="IPR011330">
    <property type="entry name" value="Glyco_hydro/deAcase_b/a-brl"/>
</dbReference>
<dbReference type="PANTHER" id="PTHR10587:SF125">
    <property type="entry name" value="POLYSACCHARIDE DEACETYLASE YHEN-RELATED"/>
    <property type="match status" value="1"/>
</dbReference>
<dbReference type="EMBL" id="CP025746">
    <property type="protein sequence ID" value="QAA33901.1"/>
    <property type="molecule type" value="Genomic_DNA"/>
</dbReference>
<dbReference type="PROSITE" id="PS51677">
    <property type="entry name" value="NODB"/>
    <property type="match status" value="1"/>
</dbReference>
<evidence type="ECO:0000313" key="2">
    <source>
        <dbReference type="EMBL" id="QAA33901.1"/>
    </source>
</evidence>
<dbReference type="RefSeq" id="WP_128214622.1">
    <property type="nucleotide sequence ID" value="NZ_CP025746.1"/>
</dbReference>
<feature type="domain" description="NodB homology" evidence="1">
    <location>
        <begin position="45"/>
        <end position="238"/>
    </location>
</feature>
<dbReference type="OrthoDB" id="258610at2"/>
<gene>
    <name evidence="2" type="ORF">C1I91_20950</name>
</gene>
<evidence type="ECO:0000313" key="3">
    <source>
        <dbReference type="Proteomes" id="UP000286268"/>
    </source>
</evidence>
<dbReference type="GO" id="GO:0005975">
    <property type="term" value="P:carbohydrate metabolic process"/>
    <property type="evidence" value="ECO:0007669"/>
    <property type="project" value="InterPro"/>
</dbReference>
<sequence>MKKILCMLVFFIIFFGKEVKCFPVKYQMINDDKVVEYVHKINYDKVVFLTFDDGPSYISTKKIIDILDKKDVKASFFIVGENVKNNNYSFNQMYYHDMDVFPHCYSHVYKKIYKNENEYFKDLEKSMNITEVLRNSSSKKFVRFPGGSYNSYCKKDTSINIKNNLKRLNINYIDWNVSSGDAASALVPKQDLIKNIRSMGDAYRISVVLMHDGDNKTTTVDALPEVIDYYKNRGYRFKKLSEITMEEYDYLRNIKVINNK</sequence>
<organism evidence="2 3">
    <name type="scientific">Clostridium manihotivorum</name>
    <dbReference type="NCBI Taxonomy" id="2320868"/>
    <lineage>
        <taxon>Bacteria</taxon>
        <taxon>Bacillati</taxon>
        <taxon>Bacillota</taxon>
        <taxon>Clostridia</taxon>
        <taxon>Eubacteriales</taxon>
        <taxon>Clostridiaceae</taxon>
        <taxon>Clostridium</taxon>
    </lineage>
</organism>
<dbReference type="KEGG" id="cmah:C1I91_20950"/>
<dbReference type="SUPFAM" id="SSF88713">
    <property type="entry name" value="Glycoside hydrolase/deacetylase"/>
    <property type="match status" value="1"/>
</dbReference>